<evidence type="ECO:0000313" key="2">
    <source>
        <dbReference type="Proteomes" id="UP001275932"/>
    </source>
</evidence>
<comment type="caution">
    <text evidence="1">The sequence shown here is derived from an EMBL/GenBank/DDBJ whole genome shotgun (WGS) entry which is preliminary data.</text>
</comment>
<organism evidence="1 2">
    <name type="scientific">Intestinicryptomonas porci</name>
    <dbReference type="NCBI Taxonomy" id="2926320"/>
    <lineage>
        <taxon>Bacteria</taxon>
        <taxon>Pseudomonadati</taxon>
        <taxon>Verrucomicrobiota</taxon>
        <taxon>Opitutia</taxon>
        <taxon>Opitutales</taxon>
        <taxon>Intestinicryptomonaceae</taxon>
        <taxon>Intestinicryptomonas</taxon>
    </lineage>
</organism>
<proteinExistence type="predicted"/>
<evidence type="ECO:0000313" key="1">
    <source>
        <dbReference type="EMBL" id="MDX8415573.1"/>
    </source>
</evidence>
<dbReference type="SUPFAM" id="SSF56300">
    <property type="entry name" value="Metallo-dependent phosphatases"/>
    <property type="match status" value="1"/>
</dbReference>
<dbReference type="Proteomes" id="UP001275932">
    <property type="component" value="Unassembled WGS sequence"/>
</dbReference>
<dbReference type="InterPro" id="IPR029052">
    <property type="entry name" value="Metallo-depent_PP-like"/>
</dbReference>
<protein>
    <submittedName>
        <fullName evidence="1">TIGR00282 family metallophosphoesterase</fullName>
    </submittedName>
</protein>
<dbReference type="InterPro" id="IPR005235">
    <property type="entry name" value="YmdB-like"/>
</dbReference>
<dbReference type="Gene3D" id="3.60.21.10">
    <property type="match status" value="1"/>
</dbReference>
<dbReference type="Pfam" id="PF13277">
    <property type="entry name" value="YmdB"/>
    <property type="match status" value="1"/>
</dbReference>
<name>A0ABU4WIH8_9BACT</name>
<dbReference type="NCBIfam" id="TIGR00282">
    <property type="entry name" value="TIGR00282 family metallophosphoesterase"/>
    <property type="match status" value="1"/>
</dbReference>
<dbReference type="PANTHER" id="PTHR36303:SF1">
    <property type="entry name" value="2',3'-CYCLIC-NUCLEOTIDE 2'-PHOSPHODIESTERASE"/>
    <property type="match status" value="1"/>
</dbReference>
<gene>
    <name evidence="1" type="ORF">MOX91_05185</name>
</gene>
<reference evidence="1 2" key="1">
    <citation type="submission" date="2022-03" db="EMBL/GenBank/DDBJ databases">
        <title>Novel taxa within the pig intestine.</title>
        <authorList>
            <person name="Wylensek D."/>
            <person name="Bishof K."/>
            <person name="Afrizal A."/>
            <person name="Clavel T."/>
        </authorList>
    </citation>
    <scope>NUCLEOTIDE SEQUENCE [LARGE SCALE GENOMIC DNA]</scope>
    <source>
        <strain evidence="1 2">CLA-KB-P66</strain>
    </source>
</reference>
<keyword evidence="2" id="KW-1185">Reference proteome</keyword>
<dbReference type="PANTHER" id="PTHR36303">
    <property type="entry name" value="2',3'-CYCLIC-NUCLEOTIDE 2'-PHOSPHODIESTERASE"/>
    <property type="match status" value="1"/>
</dbReference>
<dbReference type="RefSeq" id="WP_370397020.1">
    <property type="nucleotide sequence ID" value="NZ_JALBUT010000005.1"/>
</dbReference>
<sequence>MKLLCIGDVVGKPGRDILRDFLPQIRQDFGIDFVVANGENSAGGSGITRNMAEYLTRFGVDAITLGDHIWDQRCFEGEIDSIENLCRPANIPPENPGKKYLVIEKNSMKIGVFSLLGQTLMKIKADCPFRAAVSVCEELKDKCDIIILDFHSETSSEKVSMGNLLDGKAAVVFGTHTHIPTADARILENGTAYISDLGMTGPWDGCLGRDKNAVLQKFMDGRPRAFKVAEKDPRICGCIVEIDDASKKPVSIEQFIFPKFGEPLPPTPEEIRLAQKRLAEEQAEAQN</sequence>
<dbReference type="PIRSF" id="PIRSF004789">
    <property type="entry name" value="DR1281"/>
    <property type="match status" value="1"/>
</dbReference>
<dbReference type="EMBL" id="JALBUT010000005">
    <property type="protein sequence ID" value="MDX8415573.1"/>
    <property type="molecule type" value="Genomic_DNA"/>
</dbReference>
<accession>A0ABU4WIH8</accession>